<comment type="caution">
    <text evidence="5">The sequence shown here is derived from an EMBL/GenBank/DDBJ whole genome shotgun (WGS) entry which is preliminary data.</text>
</comment>
<dbReference type="PANTHER" id="PTHR44846:SF17">
    <property type="entry name" value="GNTR-FAMILY TRANSCRIPTIONAL REGULATOR"/>
    <property type="match status" value="1"/>
</dbReference>
<dbReference type="PROSITE" id="PS50949">
    <property type="entry name" value="HTH_GNTR"/>
    <property type="match status" value="1"/>
</dbReference>
<dbReference type="Pfam" id="PF00392">
    <property type="entry name" value="GntR"/>
    <property type="match status" value="1"/>
</dbReference>
<dbReference type="InterPro" id="IPR011663">
    <property type="entry name" value="UTRA"/>
</dbReference>
<organism evidence="5 6">
    <name type="scientific">Halalkalibacter hemicellulosilyticusJCM 9152</name>
    <dbReference type="NCBI Taxonomy" id="1236971"/>
    <lineage>
        <taxon>Bacteria</taxon>
        <taxon>Bacillati</taxon>
        <taxon>Bacillota</taxon>
        <taxon>Bacilli</taxon>
        <taxon>Bacillales</taxon>
        <taxon>Bacillaceae</taxon>
        <taxon>Halalkalibacter</taxon>
    </lineage>
</organism>
<evidence type="ECO:0000259" key="4">
    <source>
        <dbReference type="PROSITE" id="PS50949"/>
    </source>
</evidence>
<dbReference type="GO" id="GO:0016787">
    <property type="term" value="F:hydrolase activity"/>
    <property type="evidence" value="ECO:0007669"/>
    <property type="project" value="UniProtKB-KW"/>
</dbReference>
<dbReference type="Gene3D" id="1.10.10.10">
    <property type="entry name" value="Winged helix-like DNA-binding domain superfamily/Winged helix DNA-binding domain"/>
    <property type="match status" value="1"/>
</dbReference>
<evidence type="ECO:0000256" key="1">
    <source>
        <dbReference type="ARBA" id="ARBA00023015"/>
    </source>
</evidence>
<proteinExistence type="predicted"/>
<feature type="domain" description="HTH gntR-type" evidence="4">
    <location>
        <begin position="7"/>
        <end position="75"/>
    </location>
</feature>
<dbReference type="OrthoDB" id="149756at2"/>
<dbReference type="SUPFAM" id="SSF46785">
    <property type="entry name" value="Winged helix' DNA-binding domain"/>
    <property type="match status" value="1"/>
</dbReference>
<evidence type="ECO:0000313" key="5">
    <source>
        <dbReference type="EMBL" id="GAE30815.1"/>
    </source>
</evidence>
<protein>
    <submittedName>
        <fullName evidence="5">Transcriptional regulator in cluster with Zn-dependent hydrolase</fullName>
    </submittedName>
</protein>
<dbReference type="GO" id="GO:0045892">
    <property type="term" value="P:negative regulation of DNA-templated transcription"/>
    <property type="evidence" value="ECO:0007669"/>
    <property type="project" value="TreeGrafter"/>
</dbReference>
<accession>W4QFD8</accession>
<gene>
    <name evidence="5" type="ORF">JCM9152_2237</name>
</gene>
<keyword evidence="3" id="KW-0804">Transcription</keyword>
<dbReference type="SMART" id="SM00345">
    <property type="entry name" value="HTH_GNTR"/>
    <property type="match status" value="1"/>
</dbReference>
<dbReference type="InterPro" id="IPR036388">
    <property type="entry name" value="WH-like_DNA-bd_sf"/>
</dbReference>
<reference evidence="5" key="1">
    <citation type="journal article" date="2014" name="Genome Announc.">
        <title>Draft Genome Sequences of Three Alkaliphilic Bacillus Strains, Bacillus wakoensis JCM 9140T, Bacillus akibai JCM 9157T, and Bacillus hemicellulosilyticus JCM 9152T.</title>
        <authorList>
            <person name="Yuki M."/>
            <person name="Oshima K."/>
            <person name="Suda W."/>
            <person name="Oshida Y."/>
            <person name="Kitamura K."/>
            <person name="Iida T."/>
            <person name="Hattori M."/>
            <person name="Ohkuma M."/>
        </authorList>
    </citation>
    <scope>NUCLEOTIDE SEQUENCE [LARGE SCALE GENOMIC DNA]</scope>
    <source>
        <strain evidence="5">JCM 9152</strain>
    </source>
</reference>
<name>W4QFD8_9BACI</name>
<evidence type="ECO:0000256" key="2">
    <source>
        <dbReference type="ARBA" id="ARBA00023125"/>
    </source>
</evidence>
<dbReference type="SUPFAM" id="SSF64288">
    <property type="entry name" value="Chorismate lyase-like"/>
    <property type="match status" value="1"/>
</dbReference>
<sequence>MIKADQRPLYLQVIERLKADIDNNIYAEGEKLPSEFELSKNLGVSRATLREALRVLEEDGVVIRRHGVGTFVHSKPLFSAGIEELQSVTDMIFKAKMSPGTIYLSSAVNEATEEDCCQFKEEGLKEILALKRIRTADGVPVVYCLDRVPYRFVKNHSIHEIKSIFHFLEDIGHTITYAVTHIEPIGYDNEISEMLECDPESTLLLLKQMHYDENEQPVLYSYNYFRADKFKFHVVRTRVKA</sequence>
<dbReference type="GO" id="GO:0003677">
    <property type="term" value="F:DNA binding"/>
    <property type="evidence" value="ECO:0007669"/>
    <property type="project" value="UniProtKB-KW"/>
</dbReference>
<dbReference type="InterPro" id="IPR000524">
    <property type="entry name" value="Tscrpt_reg_HTH_GntR"/>
</dbReference>
<dbReference type="GO" id="GO:0003700">
    <property type="term" value="F:DNA-binding transcription factor activity"/>
    <property type="evidence" value="ECO:0007669"/>
    <property type="project" value="InterPro"/>
</dbReference>
<dbReference type="EMBL" id="BAUU01000014">
    <property type="protein sequence ID" value="GAE30815.1"/>
    <property type="molecule type" value="Genomic_DNA"/>
</dbReference>
<keyword evidence="1" id="KW-0805">Transcription regulation</keyword>
<keyword evidence="6" id="KW-1185">Reference proteome</keyword>
<dbReference type="InterPro" id="IPR036390">
    <property type="entry name" value="WH_DNA-bd_sf"/>
</dbReference>
<dbReference type="InterPro" id="IPR028978">
    <property type="entry name" value="Chorismate_lyase_/UTRA_dom_sf"/>
</dbReference>
<dbReference type="SMART" id="SM00866">
    <property type="entry name" value="UTRA"/>
    <property type="match status" value="1"/>
</dbReference>
<dbReference type="Pfam" id="PF07702">
    <property type="entry name" value="UTRA"/>
    <property type="match status" value="1"/>
</dbReference>
<evidence type="ECO:0000256" key="3">
    <source>
        <dbReference type="ARBA" id="ARBA00023163"/>
    </source>
</evidence>
<dbReference type="CDD" id="cd07377">
    <property type="entry name" value="WHTH_GntR"/>
    <property type="match status" value="1"/>
</dbReference>
<dbReference type="AlphaFoldDB" id="W4QFD8"/>
<dbReference type="Proteomes" id="UP000018895">
    <property type="component" value="Unassembled WGS sequence"/>
</dbReference>
<evidence type="ECO:0000313" key="6">
    <source>
        <dbReference type="Proteomes" id="UP000018895"/>
    </source>
</evidence>
<dbReference type="PRINTS" id="PR00035">
    <property type="entry name" value="HTHGNTR"/>
</dbReference>
<keyword evidence="5" id="KW-0378">Hydrolase</keyword>
<dbReference type="PANTHER" id="PTHR44846">
    <property type="entry name" value="MANNOSYL-D-GLYCERATE TRANSPORT/METABOLISM SYSTEM REPRESSOR MNGR-RELATED"/>
    <property type="match status" value="1"/>
</dbReference>
<dbReference type="InterPro" id="IPR050679">
    <property type="entry name" value="Bact_HTH_transcr_reg"/>
</dbReference>
<dbReference type="Gene3D" id="3.40.1410.10">
    <property type="entry name" value="Chorismate lyase-like"/>
    <property type="match status" value="1"/>
</dbReference>
<keyword evidence="2" id="KW-0238">DNA-binding</keyword>
<dbReference type="STRING" id="1236971.JCM9152_2237"/>